<dbReference type="Proteomes" id="UP000184314">
    <property type="component" value="Unassembled WGS sequence"/>
</dbReference>
<gene>
    <name evidence="2" type="ORF">SAMN04488007_3427</name>
</gene>
<dbReference type="Pfam" id="PF07411">
    <property type="entry name" value="DUF1508"/>
    <property type="match status" value="1"/>
</dbReference>
<dbReference type="RefSeq" id="WP_073246472.1">
    <property type="nucleotide sequence ID" value="NZ_FQZX01000003.1"/>
</dbReference>
<dbReference type="InterPro" id="IPR051141">
    <property type="entry name" value="UPF0339_domain"/>
</dbReference>
<keyword evidence="3" id="KW-1185">Reference proteome</keyword>
<dbReference type="AlphaFoldDB" id="A0A1M6TZE6"/>
<dbReference type="InterPro" id="IPR036913">
    <property type="entry name" value="YegP-like_sf"/>
</dbReference>
<proteinExistence type="predicted"/>
<dbReference type="STRING" id="228958.SAMN04488007_3427"/>
<protein>
    <recommendedName>
        <fullName evidence="1">DUF1508 domain-containing protein</fullName>
    </recommendedName>
</protein>
<evidence type="ECO:0000313" key="3">
    <source>
        <dbReference type="Proteomes" id="UP000184314"/>
    </source>
</evidence>
<accession>A0A1M6TZE6</accession>
<organism evidence="2 3">
    <name type="scientific">Maribacter aquivivus</name>
    <dbReference type="NCBI Taxonomy" id="228958"/>
    <lineage>
        <taxon>Bacteria</taxon>
        <taxon>Pseudomonadati</taxon>
        <taxon>Bacteroidota</taxon>
        <taxon>Flavobacteriia</taxon>
        <taxon>Flavobacteriales</taxon>
        <taxon>Flavobacteriaceae</taxon>
        <taxon>Maribacter</taxon>
    </lineage>
</organism>
<dbReference type="InterPro" id="IPR010879">
    <property type="entry name" value="DUF1508"/>
</dbReference>
<dbReference type="SUPFAM" id="SSF160113">
    <property type="entry name" value="YegP-like"/>
    <property type="match status" value="2"/>
</dbReference>
<dbReference type="Gene3D" id="2.30.29.80">
    <property type="match status" value="1"/>
</dbReference>
<dbReference type="EMBL" id="FQZX01000003">
    <property type="protein sequence ID" value="SHK62385.1"/>
    <property type="molecule type" value="Genomic_DNA"/>
</dbReference>
<evidence type="ECO:0000259" key="1">
    <source>
        <dbReference type="Pfam" id="PF07411"/>
    </source>
</evidence>
<reference evidence="3" key="1">
    <citation type="submission" date="2016-11" db="EMBL/GenBank/DDBJ databases">
        <authorList>
            <person name="Varghese N."/>
            <person name="Submissions S."/>
        </authorList>
    </citation>
    <scope>NUCLEOTIDE SEQUENCE [LARGE SCALE GENOMIC DNA]</scope>
    <source>
        <strain evidence="3">DSM 16478</strain>
    </source>
</reference>
<feature type="domain" description="DUF1508" evidence="1">
    <location>
        <begin position="60"/>
        <end position="95"/>
    </location>
</feature>
<sequence>MIKIDKKEDGFYQFILKSDNGSVLLKSVSFSTENELDNTIKDIKALKNTNGKFFERRTNTDGKFLVELKNSTGKIIGSSGLYSSEAGMENGILNISNSIDLGII</sequence>
<name>A0A1M6TZE6_9FLAO</name>
<evidence type="ECO:0000313" key="2">
    <source>
        <dbReference type="EMBL" id="SHK62385.1"/>
    </source>
</evidence>
<dbReference type="PANTHER" id="PTHR40606:SF1">
    <property type="entry name" value="UPF0339 PROTEIN YEGP"/>
    <property type="match status" value="1"/>
</dbReference>
<dbReference type="OrthoDB" id="9802792at2"/>
<dbReference type="PANTHER" id="PTHR40606">
    <property type="match status" value="1"/>
</dbReference>